<dbReference type="GO" id="GO:0016020">
    <property type="term" value="C:membrane"/>
    <property type="evidence" value="ECO:0007669"/>
    <property type="project" value="UniProtKB-SubCell"/>
</dbReference>
<dbReference type="InterPro" id="IPR004853">
    <property type="entry name" value="Sugar_P_trans_dom"/>
</dbReference>
<dbReference type="PANTHER" id="PTHR11132">
    <property type="entry name" value="SOLUTE CARRIER FAMILY 35"/>
    <property type="match status" value="1"/>
</dbReference>
<keyword evidence="4" id="KW-0472">Membrane</keyword>
<reference evidence="5" key="1">
    <citation type="submission" date="2015-10" db="EMBL/GenBank/DDBJ databases">
        <title>EvidentialGene: Evidence-directed Construction of Complete mRNA Transcriptomes without Genomes.</title>
        <authorList>
            <person name="Gilbert D.G."/>
        </authorList>
    </citation>
    <scope>NUCLEOTIDE SEQUENCE</scope>
</reference>
<evidence type="ECO:0000256" key="2">
    <source>
        <dbReference type="ARBA" id="ARBA00022692"/>
    </source>
</evidence>
<dbReference type="AlphaFoldDB" id="A0A0N8CYF4"/>
<keyword evidence="3" id="KW-1133">Transmembrane helix</keyword>
<evidence type="ECO:0000256" key="4">
    <source>
        <dbReference type="ARBA" id="ARBA00023136"/>
    </source>
</evidence>
<comment type="subcellular location">
    <subcellularLocation>
        <location evidence="1">Membrane</location>
        <topology evidence="1">Multi-pass membrane protein</topology>
    </subcellularLocation>
</comment>
<protein>
    <submittedName>
        <fullName evidence="5">UDP-N-acetylglucosamine/UDP-glucose/GDP-mannose transporter</fullName>
    </submittedName>
</protein>
<dbReference type="InterPro" id="IPR050186">
    <property type="entry name" value="TPT_transporter"/>
</dbReference>
<sequence>MESTADTHKLNERSNGMSVQPTRYLRISSALFYAAASFLITVVNKIVLTSYKFPSFQVLGLGQMVSTVVVLTISRKLGYVSFPSLQKDTFKRIWPLPLIFAGNMMTGLGGTQQLSLPMLTVLRRFSILMTMMAEYYILGITASCSVQLSVYMMIFGALQVECQIFTCGNQGYMYISLNNVLTASNGVYLKKKLDAKDLGKNGLLFYNSLFMIPVALIIAAASGDLHKAWEFQQWSDIGFLSQFMGSCFMGFVLSYSTLLCTQYNSPLTTTIVGCLKNIAVTYLGMVIGGDYIFSVTNFIGLNISVAGSLVYTWVTFREKGTKKPEANVDEKPLLTKEKESPA</sequence>
<dbReference type="OrthoDB" id="417037at2759"/>
<accession>A0A0N8CYF4</accession>
<organism evidence="5">
    <name type="scientific">Daphnia magna</name>
    <dbReference type="NCBI Taxonomy" id="35525"/>
    <lineage>
        <taxon>Eukaryota</taxon>
        <taxon>Metazoa</taxon>
        <taxon>Ecdysozoa</taxon>
        <taxon>Arthropoda</taxon>
        <taxon>Crustacea</taxon>
        <taxon>Branchiopoda</taxon>
        <taxon>Diplostraca</taxon>
        <taxon>Cladocera</taxon>
        <taxon>Anomopoda</taxon>
        <taxon>Daphniidae</taxon>
        <taxon>Daphnia</taxon>
    </lineage>
</organism>
<evidence type="ECO:0000313" key="5">
    <source>
        <dbReference type="EMBL" id="JAN15128.1"/>
    </source>
</evidence>
<keyword evidence="2" id="KW-0812">Transmembrane</keyword>
<proteinExistence type="predicted"/>
<name>A0A0N8CYF4_9CRUS</name>
<evidence type="ECO:0000256" key="1">
    <source>
        <dbReference type="ARBA" id="ARBA00004141"/>
    </source>
</evidence>
<evidence type="ECO:0000256" key="3">
    <source>
        <dbReference type="ARBA" id="ARBA00022989"/>
    </source>
</evidence>
<dbReference type="EMBL" id="GDIQ01079609">
    <property type="protein sequence ID" value="JAN15128.1"/>
    <property type="molecule type" value="Transcribed_RNA"/>
</dbReference>
<dbReference type="Pfam" id="PF03151">
    <property type="entry name" value="TPT"/>
    <property type="match status" value="1"/>
</dbReference>